<keyword evidence="3 9" id="KW-0812">Transmembrane</keyword>
<sequence length="361" mass="40500">MGLQLSSLLGQQELFQVPEKQSSSIAFHARRTHFTSEGKHRPHCLLQGDGLGHRRSEVALTPQSGDWPSKECPVDFPEVSLLLLRFGKRRSSKVISEDVFCGRGQKCRRIGKRKREEKFREVDILDKKKTVTALKPGEDQAILLGLEMILSSIVMYFVLAVTVLRSCADSVWTEEGMCAVINSMVTGDMNCTYSCGSDCWRVSRFPCLQVYVSVNNTGRIGRLSHNEETQDASSECVYIPRCQKDSAAMRAVIVHISQHLKTNQHVSCYCDPSEQQDAVLLTRLYDHSAVFHTLLWPSCTLTVGALIIVMVKLTQYLSRLCEEIGKIKRLSSLAETLKTSTALQRGCSLFREADWMFLAGS</sequence>
<dbReference type="GO" id="GO:0015459">
    <property type="term" value="F:potassium channel regulator activity"/>
    <property type="evidence" value="ECO:0007669"/>
    <property type="project" value="TreeGrafter"/>
</dbReference>
<keyword evidence="2" id="KW-0813">Transport</keyword>
<evidence type="ECO:0000256" key="9">
    <source>
        <dbReference type="SAM" id="Phobius"/>
    </source>
</evidence>
<evidence type="ECO:0000313" key="10">
    <source>
        <dbReference type="EMBL" id="PWA17507.1"/>
    </source>
</evidence>
<evidence type="ECO:0000256" key="4">
    <source>
        <dbReference type="ARBA" id="ARBA00022989"/>
    </source>
</evidence>
<dbReference type="Proteomes" id="UP000250572">
    <property type="component" value="Unassembled WGS sequence"/>
</dbReference>
<evidence type="ECO:0000313" key="11">
    <source>
        <dbReference type="Proteomes" id="UP000250572"/>
    </source>
</evidence>
<dbReference type="PANTHER" id="PTHR10258">
    <property type="entry name" value="CALCIUM-ACTIVATED POTASSIUM CHANNEL SUBUNIT BETA"/>
    <property type="match status" value="1"/>
</dbReference>
<keyword evidence="5" id="KW-0406">Ion transport</keyword>
<evidence type="ECO:0008006" key="12">
    <source>
        <dbReference type="Google" id="ProtNLM"/>
    </source>
</evidence>
<evidence type="ECO:0000256" key="8">
    <source>
        <dbReference type="ARBA" id="ARBA00023303"/>
    </source>
</evidence>
<organism evidence="10 11">
    <name type="scientific">Gambusia affinis</name>
    <name type="common">Western mosquitofish</name>
    <name type="synonym">Heterandria affinis</name>
    <dbReference type="NCBI Taxonomy" id="33528"/>
    <lineage>
        <taxon>Eukaryota</taxon>
        <taxon>Metazoa</taxon>
        <taxon>Chordata</taxon>
        <taxon>Craniata</taxon>
        <taxon>Vertebrata</taxon>
        <taxon>Euteleostomi</taxon>
        <taxon>Actinopterygii</taxon>
        <taxon>Neopterygii</taxon>
        <taxon>Teleostei</taxon>
        <taxon>Neoteleostei</taxon>
        <taxon>Acanthomorphata</taxon>
        <taxon>Ovalentaria</taxon>
        <taxon>Atherinomorphae</taxon>
        <taxon>Cyprinodontiformes</taxon>
        <taxon>Poeciliidae</taxon>
        <taxon>Poeciliinae</taxon>
        <taxon>Gambusia</taxon>
    </lineage>
</organism>
<dbReference type="AlphaFoldDB" id="A0A315V2U7"/>
<dbReference type="InterPro" id="IPR037096">
    <property type="entry name" value="KCNMB2_ball/chain_dom_sf"/>
</dbReference>
<evidence type="ECO:0000256" key="7">
    <source>
        <dbReference type="ARBA" id="ARBA00023180"/>
    </source>
</evidence>
<dbReference type="GO" id="GO:0005513">
    <property type="term" value="P:detection of calcium ion"/>
    <property type="evidence" value="ECO:0007669"/>
    <property type="project" value="TreeGrafter"/>
</dbReference>
<keyword evidence="4 9" id="KW-1133">Transmembrane helix</keyword>
<evidence type="ECO:0000256" key="2">
    <source>
        <dbReference type="ARBA" id="ARBA00022448"/>
    </source>
</evidence>
<comment type="subcellular location">
    <subcellularLocation>
        <location evidence="1">Membrane</location>
        <topology evidence="1">Multi-pass membrane protein</topology>
    </subcellularLocation>
</comment>
<dbReference type="InterPro" id="IPR003930">
    <property type="entry name" value="K_chnl_Ca-activ_BK_bsu"/>
</dbReference>
<evidence type="ECO:0000256" key="3">
    <source>
        <dbReference type="ARBA" id="ARBA00022692"/>
    </source>
</evidence>
<dbReference type="Pfam" id="PF03185">
    <property type="entry name" value="CaKB"/>
    <property type="match status" value="1"/>
</dbReference>
<dbReference type="GO" id="GO:0008076">
    <property type="term" value="C:voltage-gated potassium channel complex"/>
    <property type="evidence" value="ECO:0007669"/>
    <property type="project" value="TreeGrafter"/>
</dbReference>
<dbReference type="STRING" id="33528.ENSGAFP00000012056"/>
<dbReference type="GO" id="GO:0015269">
    <property type="term" value="F:calcium-activated potassium channel activity"/>
    <property type="evidence" value="ECO:0007669"/>
    <property type="project" value="InterPro"/>
</dbReference>
<dbReference type="EMBL" id="NHOQ01002364">
    <property type="protein sequence ID" value="PWA17507.1"/>
    <property type="molecule type" value="Genomic_DNA"/>
</dbReference>
<reference evidence="10 11" key="1">
    <citation type="journal article" date="2018" name="G3 (Bethesda)">
        <title>A High-Quality Reference Genome for the Invasive Mosquitofish Gambusia affinis Using a Chicago Library.</title>
        <authorList>
            <person name="Hoffberg S.L."/>
            <person name="Troendle N.J."/>
            <person name="Glenn T.C."/>
            <person name="Mahmud O."/>
            <person name="Louha S."/>
            <person name="Chalopin D."/>
            <person name="Bennetzen J.L."/>
            <person name="Mauricio R."/>
        </authorList>
    </citation>
    <scope>NUCLEOTIDE SEQUENCE [LARGE SCALE GENOMIC DNA]</scope>
    <source>
        <strain evidence="10">NE01/NJP1002.9</strain>
        <tissue evidence="10">Muscle</tissue>
    </source>
</reference>
<evidence type="ECO:0000256" key="5">
    <source>
        <dbReference type="ARBA" id="ARBA00023065"/>
    </source>
</evidence>
<keyword evidence="7" id="KW-0325">Glycoprotein</keyword>
<evidence type="ECO:0000256" key="6">
    <source>
        <dbReference type="ARBA" id="ARBA00023136"/>
    </source>
</evidence>
<accession>A0A315V2U7</accession>
<comment type="caution">
    <text evidence="10">The sequence shown here is derived from an EMBL/GenBank/DDBJ whole genome shotgun (WGS) entry which is preliminary data.</text>
</comment>
<feature type="transmembrane region" description="Helical" evidence="9">
    <location>
        <begin position="289"/>
        <end position="311"/>
    </location>
</feature>
<protein>
    <recommendedName>
        <fullName evidence="12">KCNMB2 ball/chain domain-containing protein</fullName>
    </recommendedName>
</protein>
<proteinExistence type="predicted"/>
<keyword evidence="6 9" id="KW-0472">Membrane</keyword>
<dbReference type="PANTHER" id="PTHR10258:SF5">
    <property type="entry name" value="CALCIUM-ACTIVATED POTASSIUM CHANNEL SUBUNIT BETA-2"/>
    <property type="match status" value="1"/>
</dbReference>
<keyword evidence="8" id="KW-0407">Ion channel</keyword>
<dbReference type="Gene3D" id="4.10.81.20">
    <property type="entry name" value="KCNMB2, ball/chain domain"/>
    <property type="match status" value="1"/>
</dbReference>
<keyword evidence="11" id="KW-1185">Reference proteome</keyword>
<gene>
    <name evidence="10" type="ORF">CCH79_00011246</name>
</gene>
<evidence type="ECO:0000256" key="1">
    <source>
        <dbReference type="ARBA" id="ARBA00004141"/>
    </source>
</evidence>
<name>A0A315V2U7_GAMAF</name>